<comment type="caution">
    <text evidence="2">The sequence shown here is derived from an EMBL/GenBank/DDBJ whole genome shotgun (WGS) entry which is preliminary data.</text>
</comment>
<keyword evidence="3" id="KW-1185">Reference proteome</keyword>
<dbReference type="InterPro" id="IPR002376">
    <property type="entry name" value="Formyl_transf_N"/>
</dbReference>
<dbReference type="OrthoDB" id="241025at2157"/>
<dbReference type="Gene3D" id="3.40.50.12230">
    <property type="match status" value="1"/>
</dbReference>
<name>A0A4V3VLD0_9EURY</name>
<feature type="domain" description="Formyl transferase N-terminal" evidence="1">
    <location>
        <begin position="106"/>
        <end position="215"/>
    </location>
</feature>
<accession>A0A4V3VLD0</accession>
<gene>
    <name evidence="2" type="ORF">D8Y22_08415</name>
</gene>
<dbReference type="InterPro" id="IPR036477">
    <property type="entry name" value="Formyl_transf_N_sf"/>
</dbReference>
<dbReference type="Pfam" id="PF00551">
    <property type="entry name" value="Formyl_trans_N"/>
    <property type="match status" value="1"/>
</dbReference>
<dbReference type="AlphaFoldDB" id="A0A4V3VLD0"/>
<dbReference type="SUPFAM" id="SSF53328">
    <property type="entry name" value="Formyltransferase"/>
    <property type="match status" value="1"/>
</dbReference>
<evidence type="ECO:0000259" key="1">
    <source>
        <dbReference type="Pfam" id="PF00551"/>
    </source>
</evidence>
<reference evidence="2 3" key="1">
    <citation type="submission" date="2018-10" db="EMBL/GenBank/DDBJ databases">
        <title>Natronolimnobius sp. XQ-INN 246 isolated from Inner Mongolia Autonomous Region of China.</title>
        <authorList>
            <person name="Xue Q."/>
        </authorList>
    </citation>
    <scope>NUCLEOTIDE SEQUENCE [LARGE SCALE GENOMIC DNA]</scope>
    <source>
        <strain evidence="2 3">XQ-INN 246</strain>
    </source>
</reference>
<dbReference type="GO" id="GO:0004479">
    <property type="term" value="F:methionyl-tRNA formyltransferase activity"/>
    <property type="evidence" value="ECO:0007669"/>
    <property type="project" value="TreeGrafter"/>
</dbReference>
<evidence type="ECO:0000313" key="2">
    <source>
        <dbReference type="EMBL" id="THE65227.1"/>
    </source>
</evidence>
<dbReference type="PANTHER" id="PTHR11138:SF5">
    <property type="entry name" value="METHIONYL-TRNA FORMYLTRANSFERASE, MITOCHONDRIAL"/>
    <property type="match status" value="1"/>
</dbReference>
<protein>
    <recommendedName>
        <fullName evidence="1">Formyl transferase N-terminal domain-containing protein</fullName>
    </recommendedName>
</protein>
<dbReference type="PANTHER" id="PTHR11138">
    <property type="entry name" value="METHIONYL-TRNA FORMYLTRANSFERASE"/>
    <property type="match status" value="1"/>
</dbReference>
<sequence>MTVWLFTSEEPLYLPRYLDPILREHADVIEQVVVAPPAASSLAVLRSQYGQFGLVNGLRMGSRFARGAVLGKLPPAWQRYATGRLHSVRSVAADHGVPVRYVADVTDTSFVSSVRESEPDLILSIICGQLLEADLLSIPDRAINVHGSLLPKYRGRATAFWPLYYDDDRTGVTAHLMTTRFDAGPIVEQRSFSIDETDTMDDCYRRLAAVGSDLAIDLLERLPDLDLETRPNPIEEGTYRSVPSVEQRRAFLRRGNRFV</sequence>
<evidence type="ECO:0000313" key="3">
    <source>
        <dbReference type="Proteomes" id="UP000318864"/>
    </source>
</evidence>
<organism evidence="2 3">
    <name type="scientific">Salinadaptatus halalkaliphilus</name>
    <dbReference type="NCBI Taxonomy" id="2419781"/>
    <lineage>
        <taxon>Archaea</taxon>
        <taxon>Methanobacteriati</taxon>
        <taxon>Methanobacteriota</taxon>
        <taxon>Stenosarchaea group</taxon>
        <taxon>Halobacteria</taxon>
        <taxon>Halobacteriales</taxon>
        <taxon>Natrialbaceae</taxon>
        <taxon>Salinadaptatus</taxon>
    </lineage>
</organism>
<dbReference type="EMBL" id="RBZW01000021">
    <property type="protein sequence ID" value="THE65227.1"/>
    <property type="molecule type" value="Genomic_DNA"/>
</dbReference>
<proteinExistence type="predicted"/>
<dbReference type="GO" id="GO:0005829">
    <property type="term" value="C:cytosol"/>
    <property type="evidence" value="ECO:0007669"/>
    <property type="project" value="TreeGrafter"/>
</dbReference>
<dbReference type="Proteomes" id="UP000318864">
    <property type="component" value="Unassembled WGS sequence"/>
</dbReference>
<dbReference type="RefSeq" id="WP_141464259.1">
    <property type="nucleotide sequence ID" value="NZ_RBZW01000021.1"/>
</dbReference>